<evidence type="ECO:0000313" key="5">
    <source>
        <dbReference type="EMBL" id="GEB44559.1"/>
    </source>
</evidence>
<dbReference type="EMBL" id="BJML01000001">
    <property type="protein sequence ID" value="GEB44559.1"/>
    <property type="molecule type" value="Genomic_DNA"/>
</dbReference>
<accession>A0A4Y3QI18</accession>
<dbReference type="Gene3D" id="1.10.10.60">
    <property type="entry name" value="Homeodomain-like"/>
    <property type="match status" value="1"/>
</dbReference>
<protein>
    <recommendedName>
        <fullName evidence="4">HTH araC/xylS-type domain-containing protein</fullName>
    </recommendedName>
</protein>
<dbReference type="GeneID" id="57143210"/>
<reference evidence="5 6" key="1">
    <citation type="submission" date="2019-06" db="EMBL/GenBank/DDBJ databases">
        <title>Whole genome shotgun sequence of Microbacterium testaceum NBRC 12675.</title>
        <authorList>
            <person name="Hosoyama A."/>
            <person name="Uohara A."/>
            <person name="Ohji S."/>
            <person name="Ichikawa N."/>
        </authorList>
    </citation>
    <scope>NUCLEOTIDE SEQUENCE [LARGE SCALE GENOMIC DNA]</scope>
    <source>
        <strain evidence="5 6">NBRC 12675</strain>
    </source>
</reference>
<dbReference type="AlphaFoldDB" id="A0A4Y3QI18"/>
<proteinExistence type="predicted"/>
<dbReference type="GO" id="GO:0003700">
    <property type="term" value="F:DNA-binding transcription factor activity"/>
    <property type="evidence" value="ECO:0007669"/>
    <property type="project" value="InterPro"/>
</dbReference>
<gene>
    <name evidence="5" type="ORF">MTE01_05040</name>
</gene>
<dbReference type="RefSeq" id="WP_141375516.1">
    <property type="nucleotide sequence ID" value="NZ_BJML01000001.1"/>
</dbReference>
<comment type="caution">
    <text evidence="5">The sequence shown here is derived from an EMBL/GenBank/DDBJ whole genome shotgun (WGS) entry which is preliminary data.</text>
</comment>
<dbReference type="Pfam" id="PF12833">
    <property type="entry name" value="HTH_18"/>
    <property type="match status" value="1"/>
</dbReference>
<evidence type="ECO:0000256" key="1">
    <source>
        <dbReference type="ARBA" id="ARBA00023015"/>
    </source>
</evidence>
<dbReference type="InterPro" id="IPR018060">
    <property type="entry name" value="HTH_AraC"/>
</dbReference>
<evidence type="ECO:0000313" key="6">
    <source>
        <dbReference type="Proteomes" id="UP000319525"/>
    </source>
</evidence>
<keyword evidence="2" id="KW-0238">DNA-binding</keyword>
<dbReference type="PANTHER" id="PTHR46796">
    <property type="entry name" value="HTH-TYPE TRANSCRIPTIONAL ACTIVATOR RHAS-RELATED"/>
    <property type="match status" value="1"/>
</dbReference>
<evidence type="ECO:0000256" key="3">
    <source>
        <dbReference type="ARBA" id="ARBA00023163"/>
    </source>
</evidence>
<keyword evidence="1" id="KW-0805">Transcription regulation</keyword>
<dbReference type="GO" id="GO:0043565">
    <property type="term" value="F:sequence-specific DNA binding"/>
    <property type="evidence" value="ECO:0007669"/>
    <property type="project" value="InterPro"/>
</dbReference>
<dbReference type="OrthoDB" id="9799345at2"/>
<feature type="domain" description="HTH araC/xylS-type" evidence="4">
    <location>
        <begin position="100"/>
        <end position="204"/>
    </location>
</feature>
<evidence type="ECO:0000259" key="4">
    <source>
        <dbReference type="PROSITE" id="PS01124"/>
    </source>
</evidence>
<dbReference type="PROSITE" id="PS01124">
    <property type="entry name" value="HTH_ARAC_FAMILY_2"/>
    <property type="match status" value="1"/>
</dbReference>
<dbReference type="InterPro" id="IPR050204">
    <property type="entry name" value="AraC_XylS_family_regulators"/>
</dbReference>
<organism evidence="5 6">
    <name type="scientific">Microbacterium testaceum</name>
    <name type="common">Aureobacterium testaceum</name>
    <name type="synonym">Brevibacterium testaceum</name>
    <dbReference type="NCBI Taxonomy" id="2033"/>
    <lineage>
        <taxon>Bacteria</taxon>
        <taxon>Bacillati</taxon>
        <taxon>Actinomycetota</taxon>
        <taxon>Actinomycetes</taxon>
        <taxon>Micrococcales</taxon>
        <taxon>Microbacteriaceae</taxon>
        <taxon>Microbacterium</taxon>
    </lineage>
</organism>
<evidence type="ECO:0000256" key="2">
    <source>
        <dbReference type="ARBA" id="ARBA00023125"/>
    </source>
</evidence>
<keyword evidence="3" id="KW-0804">Transcription</keyword>
<dbReference type="SMART" id="SM00342">
    <property type="entry name" value="HTH_ARAC"/>
    <property type="match status" value="1"/>
</dbReference>
<name>A0A4Y3QI18_MICTE</name>
<dbReference type="SUPFAM" id="SSF46689">
    <property type="entry name" value="Homeodomain-like"/>
    <property type="match status" value="1"/>
</dbReference>
<dbReference type="InterPro" id="IPR009057">
    <property type="entry name" value="Homeodomain-like_sf"/>
</dbReference>
<sequence length="216" mass="23824">MDATRSFTLDYLDPWRTVSFPVPVRDVPESLRAEATARTFSTGTGLGAVLADTLRSSWSQAPRMSDSEADAVGAAVASLSRALSPSTRTDALREEAGGDEVLRRSIEHHLERHVRFADTSPAAMARHFAISVRKLHQLYESAPLTYGQTVMRTRVLACAEDLRAERGRATMTHLAAKWGFSDLSHLHRAFRHHLGHSPREVLAQLDADVAAWERAG</sequence>
<dbReference type="Proteomes" id="UP000319525">
    <property type="component" value="Unassembled WGS sequence"/>
</dbReference>